<protein>
    <recommendedName>
        <fullName evidence="5">IST1-like protein</fullName>
    </recommendedName>
</protein>
<dbReference type="PANTHER" id="PTHR12161">
    <property type="entry name" value="IST1 FAMILY MEMBER"/>
    <property type="match status" value="1"/>
</dbReference>
<dbReference type="AlphaFoldDB" id="A0A6L5B7W9"/>
<proteinExistence type="inferred from homology"/>
<name>A0A6L5B7W9_APIGR</name>
<feature type="region of interest" description="Disordered" evidence="2">
    <location>
        <begin position="724"/>
        <end position="749"/>
    </location>
</feature>
<feature type="compositionally biased region" description="Polar residues" evidence="2">
    <location>
        <begin position="632"/>
        <end position="642"/>
    </location>
</feature>
<gene>
    <name evidence="3" type="ORF">AG4045_017696</name>
</gene>
<dbReference type="Proteomes" id="UP000593563">
    <property type="component" value="Unassembled WGS sequence"/>
</dbReference>
<evidence type="ECO:0008006" key="5">
    <source>
        <dbReference type="Google" id="ProtNLM"/>
    </source>
</evidence>
<evidence type="ECO:0000313" key="4">
    <source>
        <dbReference type="Proteomes" id="UP000593563"/>
    </source>
</evidence>
<feature type="compositionally biased region" description="Basic and acidic residues" evidence="2">
    <location>
        <begin position="357"/>
        <end position="369"/>
    </location>
</feature>
<feature type="compositionally biased region" description="Polar residues" evidence="2">
    <location>
        <begin position="415"/>
        <end position="425"/>
    </location>
</feature>
<feature type="compositionally biased region" description="Polar residues" evidence="2">
    <location>
        <begin position="228"/>
        <end position="239"/>
    </location>
</feature>
<evidence type="ECO:0000256" key="1">
    <source>
        <dbReference type="ARBA" id="ARBA00005536"/>
    </source>
</evidence>
<dbReference type="InterPro" id="IPR005061">
    <property type="entry name" value="Ist1"/>
</dbReference>
<comment type="caution">
    <text evidence="3">The sequence shown here is derived from an EMBL/GenBank/DDBJ whole genome shotgun (WGS) entry which is preliminary data.</text>
</comment>
<dbReference type="Gene3D" id="1.20.1260.60">
    <property type="entry name" value="Vacuolar protein sorting-associated protein Ist1"/>
    <property type="match status" value="1"/>
</dbReference>
<sequence length="983" mass="109569">MLSRSFKSSQCKTSLKLATSRIKIMKNKKGLQMVQMKRELAQLLDSGQDRTARIRVEHLIREEKMVAAYELIEIYCELIAARLPIIESQKNCPIDLKEAIASVIFASPRCSDIPELIDVKKHFTAKYGKEFTKAALDLRPNSGVGRMVVEKLSAVAPDVQTKSKVLDAIAKEHNINWDSKSFEERESKPAEDLLNGPSTFEKAGEMHAVSKIQVPDVKAASSHDKPVGQSNFTESNSRSSLNTPKYSFADLGVLNPNTGINPDLRSSGSWDENVEFRQSFDRDDAYSDRKHWDIEFKDATSAAHAAAEASRRASMAARAAAELSTREDITKKYSTESQNLNRHNSREGYYAAGNGEDLNRNVLEEDRRSSQSSSRSYSKASINDDKFMNMQKPDRYSDNVSFKETPRAKNDILSPKNNLNNQSFEGGTKRVSGWQDDFDTENVDQFGEPSMGRQRNSSSSLSRSSTDTEIYNTLDHSNSKSAASEDPYVKNYQESVQNGGKKIGSYNDYFAAFDEYESNDDNHKFGEGPKYDEGESTSYAPSPERTSATFSQTRLDSWNPRRDSYNSPEPVISQSHLSAENLFSPRFSESPAKSMNPTESDKVPMTYVMDAPKFDSEDESDNSTHGDETNDSRMYSPNQKVFSQYPEPAKVETQGSTGSLAFKEIHIHEDDVHATGSVDAPKGDRLATQNSMEGENNMSFGVLTGGFRNKGYMHPPYRKLSGDASSFPKEMAKQNSSRNSSHSKLINTAEEKPSFSVLTTRSDSADDYVDEVIQKAASIRKAPQSLKVTKKSNFMPPVASYFDDDEASTEDVPEKTFPNRDHLVSGVSRRTKASNERQTGSSNYIPESVVSVNLQSHNEIKPNSSNYGASTSTELKYQKSMTSSHTGREKQPGATAQATSKETPVSKTSTREENFKRSAVGQPSSPYRHTEPKNNLENVQIPTVKAEPPKKEEPSKRASHVHPKLPDYQSLAAHMQSLRSNRH</sequence>
<reference evidence="3" key="1">
    <citation type="submission" date="2020-01" db="EMBL/GenBank/DDBJ databases">
        <title>The Celery Genome Sequence Reveals Sequential Paleo-tetraploidization, Resistance Gene Elimination, Karyotype Evolution, and Functional Innovation in Apiales.</title>
        <authorList>
            <person name="Song X."/>
        </authorList>
    </citation>
    <scope>NUCLEOTIDE SEQUENCE</scope>
    <source>
        <tissue evidence="3">Leaf</tissue>
    </source>
</reference>
<feature type="region of interest" description="Disordered" evidence="2">
    <location>
        <begin position="217"/>
        <end position="239"/>
    </location>
</feature>
<evidence type="ECO:0000256" key="2">
    <source>
        <dbReference type="SAM" id="MobiDB-lite"/>
    </source>
</evidence>
<feature type="compositionally biased region" description="Basic and acidic residues" evidence="2">
    <location>
        <begin position="382"/>
        <end position="397"/>
    </location>
</feature>
<dbReference type="GO" id="GO:0015031">
    <property type="term" value="P:protein transport"/>
    <property type="evidence" value="ECO:0007669"/>
    <property type="project" value="InterPro"/>
</dbReference>
<comment type="similarity">
    <text evidence="1">Belongs to the IST1 family.</text>
</comment>
<feature type="region of interest" description="Disordered" evidence="2">
    <location>
        <begin position="518"/>
        <end position="653"/>
    </location>
</feature>
<dbReference type="Pfam" id="PF03398">
    <property type="entry name" value="Ist1"/>
    <property type="match status" value="1"/>
</dbReference>
<feature type="region of interest" description="Disordered" evidence="2">
    <location>
        <begin position="334"/>
        <end position="467"/>
    </location>
</feature>
<dbReference type="EMBL" id="WRXP01003185">
    <property type="protein sequence ID" value="KAF1001670.1"/>
    <property type="molecule type" value="Genomic_DNA"/>
</dbReference>
<feature type="compositionally biased region" description="Basic and acidic residues" evidence="2">
    <location>
        <begin position="812"/>
        <end position="823"/>
    </location>
</feature>
<feature type="compositionally biased region" description="Polar residues" evidence="2">
    <location>
        <begin position="733"/>
        <end position="746"/>
    </location>
</feature>
<organism evidence="3 4">
    <name type="scientific">Apium graveolens</name>
    <name type="common">Celery</name>
    <dbReference type="NCBI Taxonomy" id="4045"/>
    <lineage>
        <taxon>Eukaryota</taxon>
        <taxon>Viridiplantae</taxon>
        <taxon>Streptophyta</taxon>
        <taxon>Embryophyta</taxon>
        <taxon>Tracheophyta</taxon>
        <taxon>Spermatophyta</taxon>
        <taxon>Magnoliopsida</taxon>
        <taxon>eudicotyledons</taxon>
        <taxon>Gunneridae</taxon>
        <taxon>Pentapetalae</taxon>
        <taxon>asterids</taxon>
        <taxon>campanulids</taxon>
        <taxon>Apiales</taxon>
        <taxon>Apiaceae</taxon>
        <taxon>Apioideae</taxon>
        <taxon>apioid superclade</taxon>
        <taxon>Apieae</taxon>
        <taxon>Apium</taxon>
    </lineage>
</organism>
<feature type="compositionally biased region" description="Low complexity" evidence="2">
    <location>
        <begin position="370"/>
        <end position="381"/>
    </location>
</feature>
<feature type="compositionally biased region" description="Polar residues" evidence="2">
    <location>
        <begin position="836"/>
        <end position="885"/>
    </location>
</feature>
<feature type="compositionally biased region" description="Acidic residues" evidence="2">
    <location>
        <begin position="802"/>
        <end position="811"/>
    </location>
</feature>
<dbReference type="InterPro" id="IPR042277">
    <property type="entry name" value="IST1-like"/>
</dbReference>
<feature type="compositionally biased region" description="Low complexity" evidence="2">
    <location>
        <begin position="450"/>
        <end position="465"/>
    </location>
</feature>
<evidence type="ECO:0000313" key="3">
    <source>
        <dbReference type="EMBL" id="KAF1001670.1"/>
    </source>
</evidence>
<feature type="compositionally biased region" description="Basic and acidic residues" evidence="2">
    <location>
        <begin position="622"/>
        <end position="631"/>
    </location>
</feature>
<feature type="compositionally biased region" description="Basic and acidic residues" evidence="2">
    <location>
        <begin position="520"/>
        <end position="533"/>
    </location>
</feature>
<dbReference type="PANTHER" id="PTHR12161:SF13">
    <property type="entry name" value="REGULATOR OF VPS4 ACTIVITY IN THE MVB PATHWAY PROTEIN"/>
    <property type="match status" value="1"/>
</dbReference>
<feature type="compositionally biased region" description="Polar residues" evidence="2">
    <location>
        <begin position="894"/>
        <end position="908"/>
    </location>
</feature>
<keyword evidence="4" id="KW-1185">Reference proteome</keyword>
<feature type="compositionally biased region" description="Basic and acidic residues" evidence="2">
    <location>
        <begin position="947"/>
        <end position="956"/>
    </location>
</feature>
<feature type="region of interest" description="Disordered" evidence="2">
    <location>
        <begin position="793"/>
        <end position="983"/>
    </location>
</feature>
<accession>A0A6L5B7W9</accession>
<dbReference type="FunFam" id="1.20.1260.60:FF:000003">
    <property type="entry name" value="IST1-like protein isoform A"/>
    <property type="match status" value="1"/>
</dbReference>
<feature type="compositionally biased region" description="Polar residues" evidence="2">
    <location>
        <begin position="536"/>
        <end position="556"/>
    </location>
</feature>